<dbReference type="RefSeq" id="WP_197164948.1">
    <property type="nucleotide sequence ID" value="NZ_JADZGI010000002.1"/>
</dbReference>
<name>A0A931MLI6_9SPHN</name>
<dbReference type="EMBL" id="JADZGI010000002">
    <property type="protein sequence ID" value="MBH0113963.1"/>
    <property type="molecule type" value="Genomic_DNA"/>
</dbReference>
<reference evidence="2" key="1">
    <citation type="submission" date="2020-11" db="EMBL/GenBank/DDBJ databases">
        <title>Novosphingobium aureum sp. nov., a marine bacterium isolated from sediment of a salt flat.</title>
        <authorList>
            <person name="Yoo Y."/>
            <person name="Kim J.-J."/>
        </authorList>
    </citation>
    <scope>NUCLEOTIDE SEQUENCE</scope>
    <source>
        <strain evidence="2">YJ-S2-02</strain>
    </source>
</reference>
<evidence type="ECO:0000259" key="1">
    <source>
        <dbReference type="Pfam" id="PF00248"/>
    </source>
</evidence>
<accession>A0A931MLI6</accession>
<dbReference type="InterPro" id="IPR053135">
    <property type="entry name" value="AKR2_Oxidoreductase"/>
</dbReference>
<keyword evidence="3" id="KW-1185">Reference proteome</keyword>
<dbReference type="Gene3D" id="3.20.20.100">
    <property type="entry name" value="NADP-dependent oxidoreductase domain"/>
    <property type="match status" value="1"/>
</dbReference>
<dbReference type="AlphaFoldDB" id="A0A931MLI6"/>
<protein>
    <submittedName>
        <fullName evidence="2">Aldo/keto reductase</fullName>
    </submittedName>
</protein>
<gene>
    <name evidence="2" type="ORF">I5E68_13530</name>
</gene>
<dbReference type="PANTHER" id="PTHR43312">
    <property type="entry name" value="D-THREO-ALDOSE 1-DEHYDROGENASE"/>
    <property type="match status" value="1"/>
</dbReference>
<dbReference type="Proteomes" id="UP000617634">
    <property type="component" value="Unassembled WGS sequence"/>
</dbReference>
<comment type="caution">
    <text evidence="2">The sequence shown here is derived from an EMBL/GenBank/DDBJ whole genome shotgun (WGS) entry which is preliminary data.</text>
</comment>
<dbReference type="Pfam" id="PF00248">
    <property type="entry name" value="Aldo_ket_red"/>
    <property type="match status" value="1"/>
</dbReference>
<proteinExistence type="predicted"/>
<evidence type="ECO:0000313" key="3">
    <source>
        <dbReference type="Proteomes" id="UP000617634"/>
    </source>
</evidence>
<evidence type="ECO:0000313" key="2">
    <source>
        <dbReference type="EMBL" id="MBH0113963.1"/>
    </source>
</evidence>
<dbReference type="InterPro" id="IPR036812">
    <property type="entry name" value="NAD(P)_OxRdtase_dom_sf"/>
</dbReference>
<dbReference type="InterPro" id="IPR023210">
    <property type="entry name" value="NADP_OxRdtase_dom"/>
</dbReference>
<feature type="domain" description="NADP-dependent oxidoreductase" evidence="1">
    <location>
        <begin position="10"/>
        <end position="234"/>
    </location>
</feature>
<sequence length="286" mass="31108">MDKDLDRMSPIALGCARIGSFNNPRPLVESRRLIVGALDLGVTTIDTSDIYGQGDSEIQIGKALAGRRDQAFIVTKTGRRFSARMRLLRPLKPFVRPLLAARGRRTGKATAGNRVTRHRESELTMDWTPAAMVQGLEASLRRLRSDYVDGFLLHSPDAGVAADPEVARSLCGLRQQGKVRHFGVSCDDRENFEAALTMPGISLVQLPWDVVFGFDNAMIELLRSRGIAVMAREIIRLQPALSPAQAVLAASAHPAVRSTLVGTTRLDHLESLVSALARVPGSQVPA</sequence>
<dbReference type="PANTHER" id="PTHR43312:SF1">
    <property type="entry name" value="NADP-DEPENDENT OXIDOREDUCTASE DOMAIN-CONTAINING PROTEIN"/>
    <property type="match status" value="1"/>
</dbReference>
<dbReference type="SUPFAM" id="SSF51430">
    <property type="entry name" value="NAD(P)-linked oxidoreductase"/>
    <property type="match status" value="1"/>
</dbReference>
<organism evidence="2 3">
    <name type="scientific">Novosphingobium aureum</name>
    <dbReference type="NCBI Taxonomy" id="2792964"/>
    <lineage>
        <taxon>Bacteria</taxon>
        <taxon>Pseudomonadati</taxon>
        <taxon>Pseudomonadota</taxon>
        <taxon>Alphaproteobacteria</taxon>
        <taxon>Sphingomonadales</taxon>
        <taxon>Sphingomonadaceae</taxon>
        <taxon>Novosphingobium</taxon>
    </lineage>
</organism>